<gene>
    <name evidence="5" type="ORF">F0R74_06825</name>
</gene>
<dbReference type="PIRSF" id="PIRSF002070">
    <property type="entry name" value="SSB"/>
    <property type="match status" value="1"/>
</dbReference>
<comment type="subunit">
    <text evidence="2">Homotetramer.</text>
</comment>
<proteinExistence type="inferred from homology"/>
<evidence type="ECO:0000256" key="2">
    <source>
        <dbReference type="HAMAP-Rule" id="MF_00984"/>
    </source>
</evidence>
<evidence type="ECO:0000256" key="1">
    <source>
        <dbReference type="ARBA" id="ARBA00023125"/>
    </source>
</evidence>
<dbReference type="PROSITE" id="PS50935">
    <property type="entry name" value="SSB"/>
    <property type="match status" value="1"/>
</dbReference>
<dbReference type="Proteomes" id="UP000322509">
    <property type="component" value="Chromosome"/>
</dbReference>
<dbReference type="GO" id="GO:0003677">
    <property type="term" value="F:DNA binding"/>
    <property type="evidence" value="ECO:0007669"/>
    <property type="project" value="UniProtKB-KW"/>
</dbReference>
<organism evidence="5 6">
    <name type="scientific">Francisella marina</name>
    <dbReference type="NCBI Taxonomy" id="2249302"/>
    <lineage>
        <taxon>Bacteria</taxon>
        <taxon>Pseudomonadati</taxon>
        <taxon>Pseudomonadota</taxon>
        <taxon>Gammaproteobacteria</taxon>
        <taxon>Thiotrichales</taxon>
        <taxon>Francisellaceae</taxon>
        <taxon>Francisella</taxon>
    </lineage>
</organism>
<dbReference type="Gene3D" id="2.40.50.140">
    <property type="entry name" value="Nucleic acid-binding proteins"/>
    <property type="match status" value="1"/>
</dbReference>
<dbReference type="PANTHER" id="PTHR10302:SF27">
    <property type="entry name" value="SINGLE-STRANDED DNA-BINDING PROTEIN"/>
    <property type="match status" value="1"/>
</dbReference>
<protein>
    <recommendedName>
        <fullName evidence="2 3">Single-stranded DNA-binding protein</fullName>
        <shortName evidence="2">SSB</shortName>
    </recommendedName>
</protein>
<keyword evidence="6" id="KW-1185">Reference proteome</keyword>
<dbReference type="HAMAP" id="MF_00984">
    <property type="entry name" value="SSB"/>
    <property type="match status" value="1"/>
</dbReference>
<dbReference type="Pfam" id="PF00436">
    <property type="entry name" value="SSB"/>
    <property type="match status" value="1"/>
</dbReference>
<feature type="compositionally biased region" description="Polar residues" evidence="4">
    <location>
        <begin position="130"/>
        <end position="143"/>
    </location>
</feature>
<evidence type="ECO:0000313" key="6">
    <source>
        <dbReference type="Proteomes" id="UP000322509"/>
    </source>
</evidence>
<dbReference type="RefSeq" id="WP_149368759.1">
    <property type="nucleotide sequence ID" value="NZ_CP043550.1"/>
</dbReference>
<keyword evidence="1 2" id="KW-0238">DNA-binding</keyword>
<comment type="caution">
    <text evidence="2">Lacks conserved residue(s) required for the propagation of feature annotation.</text>
</comment>
<name>A0ABX5ZGQ1_9GAMM</name>
<dbReference type="NCBIfam" id="TIGR00621">
    <property type="entry name" value="ssb"/>
    <property type="match status" value="1"/>
</dbReference>
<evidence type="ECO:0000313" key="5">
    <source>
        <dbReference type="EMBL" id="QEO57579.1"/>
    </source>
</evidence>
<dbReference type="InterPro" id="IPR012340">
    <property type="entry name" value="NA-bd_OB-fold"/>
</dbReference>
<dbReference type="EMBL" id="CP043550">
    <property type="protein sequence ID" value="QEO57579.1"/>
    <property type="molecule type" value="Genomic_DNA"/>
</dbReference>
<sequence>MAKGTINKVLLLGRIGQDPEVRQTQQGTTIANISLATNDGMGDNITTEWHKVVVFGKSAEAIQKYAKKGTQLFIEGRLRTNKWQDKNGNTQYTTEVIASSFQFIGGSNSDNKQSSPQPQQRPAQDYKQAPQFNANNFDDSILF</sequence>
<dbReference type="CDD" id="cd04496">
    <property type="entry name" value="SSB_OBF"/>
    <property type="match status" value="1"/>
</dbReference>
<dbReference type="InterPro" id="IPR011344">
    <property type="entry name" value="ssDNA-bd"/>
</dbReference>
<dbReference type="InterPro" id="IPR000424">
    <property type="entry name" value="Primosome_PriB/ssb"/>
</dbReference>
<dbReference type="PANTHER" id="PTHR10302">
    <property type="entry name" value="SINGLE-STRANDED DNA-BINDING PROTEIN"/>
    <property type="match status" value="1"/>
</dbReference>
<feature type="region of interest" description="Disordered" evidence="4">
    <location>
        <begin position="104"/>
        <end position="143"/>
    </location>
</feature>
<evidence type="ECO:0000256" key="4">
    <source>
        <dbReference type="SAM" id="MobiDB-lite"/>
    </source>
</evidence>
<evidence type="ECO:0000256" key="3">
    <source>
        <dbReference type="PIRNR" id="PIRNR002070"/>
    </source>
</evidence>
<reference evidence="5 6" key="1">
    <citation type="submission" date="2019-09" db="EMBL/GenBank/DDBJ databases">
        <title>Complete genome sequence of Francisella marina E103-15.</title>
        <authorList>
            <person name="Tekedar H.C."/>
            <person name="Griffin M.J."/>
            <person name="Waldbieser G.C."/>
            <person name="Soto E."/>
        </authorList>
    </citation>
    <scope>NUCLEOTIDE SEQUENCE [LARGE SCALE GENOMIC DNA]</scope>
    <source>
        <strain evidence="5 6">E103-15</strain>
    </source>
</reference>
<accession>A0ABX5ZGQ1</accession>
<dbReference type="SUPFAM" id="SSF50249">
    <property type="entry name" value="Nucleic acid-binding proteins"/>
    <property type="match status" value="1"/>
</dbReference>